<dbReference type="RefSeq" id="XP_022653432.1">
    <property type="nucleotide sequence ID" value="XM_022797697.1"/>
</dbReference>
<dbReference type="GO" id="GO:0007041">
    <property type="term" value="P:lysosomal transport"/>
    <property type="evidence" value="ECO:0007669"/>
    <property type="project" value="TreeGrafter"/>
</dbReference>
<dbReference type="Pfam" id="PF08700">
    <property type="entry name" value="VPS51_Exo84_N"/>
    <property type="match status" value="1"/>
</dbReference>
<keyword evidence="3" id="KW-0445">Lipid transport</keyword>
<comment type="subcellular location">
    <subcellularLocation>
        <location evidence="3">Golgi apparatus</location>
        <location evidence="3">trans-Golgi network</location>
    </subcellularLocation>
</comment>
<dbReference type="GO" id="GO:0000938">
    <property type="term" value="C:GARP complex"/>
    <property type="evidence" value="ECO:0007669"/>
    <property type="project" value="UniProtKB-UniRule"/>
</dbReference>
<dbReference type="PANTHER" id="PTHR15954">
    <property type="entry name" value="VACUOLAR PROTEIN SORTING-ASSOCIATED PROTEIN 51 HOMOLOG"/>
    <property type="match status" value="1"/>
</dbReference>
<dbReference type="KEGG" id="vde:111247122"/>
<comment type="subunit">
    <text evidence="3">Component of the Golgi-associated retrograde protein (GARP) complex.</text>
</comment>
<dbReference type="GO" id="GO:0015031">
    <property type="term" value="P:protein transport"/>
    <property type="evidence" value="ECO:0007669"/>
    <property type="project" value="UniProtKB-UniRule"/>
</dbReference>
<dbReference type="OrthoDB" id="203678at2759"/>
<dbReference type="GO" id="GO:0048193">
    <property type="term" value="P:Golgi vesicle transport"/>
    <property type="evidence" value="ECO:0007669"/>
    <property type="project" value="TreeGrafter"/>
</dbReference>
<dbReference type="Proteomes" id="UP000594260">
    <property type="component" value="Unplaced"/>
</dbReference>
<evidence type="ECO:0000256" key="3">
    <source>
        <dbReference type="RuleBase" id="RU368010"/>
    </source>
</evidence>
<dbReference type="InterPro" id="IPR014812">
    <property type="entry name" value="Vps51"/>
</dbReference>
<comment type="similarity">
    <text evidence="1 3">Belongs to the VPS51 family.</text>
</comment>
<name>A0A7M7JW41_VARDE</name>
<accession>A0A7M7JW41</accession>
<dbReference type="EnsemblMetazoa" id="XM_022797697">
    <property type="protein sequence ID" value="XP_022653432"/>
    <property type="gene ID" value="LOC111247122"/>
</dbReference>
<sequence length="766" mass="87530">MNSKLFRSAVLSSSVAMESVDDAGAVCGDFDPYNINSTDFNPDLYLQRVFKEYRLTEIMDREQQIHREIQLLDSEMQRLVYDNYNKFISATDTIKKMKTDFQTMEQEMESLVENMSKISIYSGNVSQALHKRAQQVANLNTTSTLLNRLQRVFELPENLRKHKKNGQFAQAVTLFTSAESILSQYSYIACFKDIHSECLAIVDEIKAKLFERFEERHVNVKELSEAVQLLNSLHEPIEKLCAQYLEQAAISLNRDLTVLVRQVSLAKGDSSPASAGLPPELHLLHSTQMDVQQFVDHSCNSFLGNISLIIASYAQLFVSSGRAQVDTTIMEQQQNFVRSLIEDYFRLVAERIEAEKRNNNTEVCVKALDKTFRRVQALNNLLPQMDLNTKVYEMIQKAAEDKVEFYLEEMQVFIVNKLAELRHELIQPFKGSLSVILVNLEAAVLEKVKCVLWEMRHFVSQDVTFAASRGQLRNFISEHLIKRGLLGKFISFAADTMRNEYCDLSGNPLVQLVLSKLCLDLRHSLVKQVFRMCDDALETQSMASSRLPADVQELVCSVESLAEEMLQGFVVRSGDVISNMLRKSVDARNWVGCAEPRNVRAVMKRVVEDLTQLDANVGELYEEGSRRERSSDSSRRTYPYSQRWGPPSTGHTECSMMPNLNFNKLFSEKIEIMSKVEPNRVSVMTGVIKISLKTLLECIRLKTFGRFGLQQVQVDAHYLHLYLWRFVQDEQVILALLDEIVSSSIHRCLDPVLMEHSVIEVISDRG</sequence>
<feature type="compositionally biased region" description="Basic and acidic residues" evidence="4">
    <location>
        <begin position="623"/>
        <end position="635"/>
    </location>
</feature>
<keyword evidence="3" id="KW-0653">Protein transport</keyword>
<dbReference type="GO" id="GO:0005829">
    <property type="term" value="C:cytosol"/>
    <property type="evidence" value="ECO:0007669"/>
    <property type="project" value="GOC"/>
</dbReference>
<evidence type="ECO:0000313" key="5">
    <source>
        <dbReference type="EnsemblMetazoa" id="XP_022653432"/>
    </source>
</evidence>
<dbReference type="FunCoup" id="A0A7M7JW41">
    <property type="interactions" value="797"/>
</dbReference>
<comment type="function">
    <text evidence="3">Acts as component of the GARP complex that is involved in retrograde transport from early and late endosomes to the trans-Golgi network (TGN).</text>
</comment>
<proteinExistence type="inferred from homology"/>
<dbReference type="GO" id="GO:0016020">
    <property type="term" value="C:membrane"/>
    <property type="evidence" value="ECO:0007669"/>
    <property type="project" value="TreeGrafter"/>
</dbReference>
<dbReference type="CTD" id="738"/>
<dbReference type="PANTHER" id="PTHR15954:SF4">
    <property type="entry name" value="VACUOLAR PROTEIN SORTING-ASSOCIATED PROTEIN 51 HOMOLOG"/>
    <property type="match status" value="1"/>
</dbReference>
<organism evidence="5 6">
    <name type="scientific">Varroa destructor</name>
    <name type="common">Honeybee mite</name>
    <dbReference type="NCBI Taxonomy" id="109461"/>
    <lineage>
        <taxon>Eukaryota</taxon>
        <taxon>Metazoa</taxon>
        <taxon>Ecdysozoa</taxon>
        <taxon>Arthropoda</taxon>
        <taxon>Chelicerata</taxon>
        <taxon>Arachnida</taxon>
        <taxon>Acari</taxon>
        <taxon>Parasitiformes</taxon>
        <taxon>Mesostigmata</taxon>
        <taxon>Gamasina</taxon>
        <taxon>Dermanyssoidea</taxon>
        <taxon>Varroidae</taxon>
        <taxon>Varroa</taxon>
    </lineage>
</organism>
<dbReference type="GO" id="GO:0007030">
    <property type="term" value="P:Golgi organization"/>
    <property type="evidence" value="ECO:0007669"/>
    <property type="project" value="UniProtKB-UniRule"/>
</dbReference>
<reference evidence="5" key="1">
    <citation type="submission" date="2021-01" db="UniProtKB">
        <authorList>
            <consortium name="EnsemblMetazoa"/>
        </authorList>
    </citation>
    <scope>IDENTIFICATION</scope>
</reference>
<dbReference type="OMA" id="DIICERG"/>
<dbReference type="GO" id="GO:0032456">
    <property type="term" value="P:endocytic recycling"/>
    <property type="evidence" value="ECO:0007669"/>
    <property type="project" value="TreeGrafter"/>
</dbReference>
<dbReference type="GO" id="GO:0042147">
    <property type="term" value="P:retrograde transport, endosome to Golgi"/>
    <property type="evidence" value="ECO:0007669"/>
    <property type="project" value="UniProtKB-UniRule"/>
</dbReference>
<protein>
    <recommendedName>
        <fullName evidence="2 3">Vacuolar protein sorting-associated protein 51 homolog</fullName>
    </recommendedName>
</protein>
<keyword evidence="6" id="KW-1185">Reference proteome</keyword>
<keyword evidence="3" id="KW-0333">Golgi apparatus</keyword>
<feature type="region of interest" description="Disordered" evidence="4">
    <location>
        <begin position="621"/>
        <end position="648"/>
    </location>
</feature>
<evidence type="ECO:0000256" key="2">
    <source>
        <dbReference type="ARBA" id="ARBA00016122"/>
    </source>
</evidence>
<dbReference type="GeneID" id="111247122"/>
<dbReference type="GO" id="GO:1990745">
    <property type="term" value="C:EARP complex"/>
    <property type="evidence" value="ECO:0007669"/>
    <property type="project" value="TreeGrafter"/>
</dbReference>
<keyword evidence="3" id="KW-0813">Transport</keyword>
<evidence type="ECO:0000313" key="6">
    <source>
        <dbReference type="Proteomes" id="UP000594260"/>
    </source>
</evidence>
<dbReference type="AlphaFoldDB" id="A0A7M7JW41"/>
<dbReference type="GO" id="GO:0006869">
    <property type="term" value="P:lipid transport"/>
    <property type="evidence" value="ECO:0007669"/>
    <property type="project" value="UniProtKB-UniRule"/>
</dbReference>
<evidence type="ECO:0000256" key="1">
    <source>
        <dbReference type="ARBA" id="ARBA00006080"/>
    </source>
</evidence>
<evidence type="ECO:0000256" key="4">
    <source>
        <dbReference type="SAM" id="MobiDB-lite"/>
    </source>
</evidence>
<dbReference type="InParanoid" id="A0A7M7JW41"/>